<geneLocation type="plasmid" evidence="9 10">
    <name>pFA1</name>
</geneLocation>
<dbReference type="PRINTS" id="PR01590">
    <property type="entry name" value="HTHFIS"/>
</dbReference>
<dbReference type="GO" id="GO:0005524">
    <property type="term" value="F:ATP binding"/>
    <property type="evidence" value="ECO:0007669"/>
    <property type="project" value="UniProtKB-KW"/>
</dbReference>
<dbReference type="InterPro" id="IPR002197">
    <property type="entry name" value="HTH_Fis"/>
</dbReference>
<dbReference type="InterPro" id="IPR058031">
    <property type="entry name" value="AAA_lid_NorR"/>
</dbReference>
<accession>A0AAU9DG96</accession>
<dbReference type="Pfam" id="PF25601">
    <property type="entry name" value="AAA_lid_14"/>
    <property type="match status" value="1"/>
</dbReference>
<keyword evidence="10" id="KW-1185">Reference proteome</keyword>
<dbReference type="PANTHER" id="PTHR32071">
    <property type="entry name" value="TRANSCRIPTIONAL REGULATORY PROTEIN"/>
    <property type="match status" value="1"/>
</dbReference>
<gene>
    <name evidence="9" type="ORF">FUAX_39970</name>
</gene>
<dbReference type="RefSeq" id="WP_338395052.1">
    <property type="nucleotide sequence ID" value="NZ_AP025315.1"/>
</dbReference>
<keyword evidence="6" id="KW-0597">Phosphoprotein</keyword>
<dbReference type="InterPro" id="IPR002078">
    <property type="entry name" value="Sigma_54_int"/>
</dbReference>
<dbReference type="InterPro" id="IPR025944">
    <property type="entry name" value="Sigma_54_int_dom_CS"/>
</dbReference>
<evidence type="ECO:0000256" key="6">
    <source>
        <dbReference type="PROSITE-ProRule" id="PRU00169"/>
    </source>
</evidence>
<keyword evidence="9" id="KW-0614">Plasmid</keyword>
<sequence>MKDNNILIVDDNKGALGALELLLQERFGKVTCLSTPHRIPRALQSLEPDLVLLDMNFSAGQVSGNEGLYWLRQIRQFDPQVPVVMITAYGDVELAVKALKEGAADFVLKPWNNEKLLATVESSLKLGHSRKEIESLRKKEKTLKREISGNGPSLIGRSKAMAKVLELVDKVANTDANVLITGENGTGKEVIAKEIHRKSARSDEAMITVDMGSIPETLFEGELFGHSKGAFTDAKSDRMGKFEAADKGSLFLDEIGNLPERNQAKLLTALQRREVVRVGEVRPRSVDIRLICATNTDLEKAVVDKSFREDLLYRINTIHIHLPTLRDRQEDIPDLTNFFVKQFGEKYGKKNISVSPEGMNALKEYSWPGNVRELQHTIEKALILAESNVLESKDFLLKEISPSILDDFPETIEDMERKMISISLDKHNGNLSAAAKQLGITRQTLYNKLKKFGW</sequence>
<keyword evidence="3" id="KW-0805">Transcription regulation</keyword>
<dbReference type="Gene3D" id="1.10.8.60">
    <property type="match status" value="1"/>
</dbReference>
<evidence type="ECO:0000256" key="1">
    <source>
        <dbReference type="ARBA" id="ARBA00022741"/>
    </source>
</evidence>
<evidence type="ECO:0000256" key="5">
    <source>
        <dbReference type="ARBA" id="ARBA00023163"/>
    </source>
</evidence>
<dbReference type="EMBL" id="AP025315">
    <property type="protein sequence ID" value="BDD11565.1"/>
    <property type="molecule type" value="Genomic_DNA"/>
</dbReference>
<dbReference type="GO" id="GO:0000160">
    <property type="term" value="P:phosphorelay signal transduction system"/>
    <property type="evidence" value="ECO:0007669"/>
    <property type="project" value="InterPro"/>
</dbReference>
<keyword evidence="4" id="KW-0238">DNA-binding</keyword>
<protein>
    <submittedName>
        <fullName evidence="9">Sigma-54-dependent Fis family transcriptional regulator</fullName>
    </submittedName>
</protein>
<dbReference type="InterPro" id="IPR003593">
    <property type="entry name" value="AAA+_ATPase"/>
</dbReference>
<feature type="domain" description="Sigma-54 factor interaction" evidence="7">
    <location>
        <begin position="154"/>
        <end position="383"/>
    </location>
</feature>
<dbReference type="GO" id="GO:0043565">
    <property type="term" value="F:sequence-specific DNA binding"/>
    <property type="evidence" value="ECO:0007669"/>
    <property type="project" value="InterPro"/>
</dbReference>
<dbReference type="PROSITE" id="PS50110">
    <property type="entry name" value="RESPONSE_REGULATORY"/>
    <property type="match status" value="1"/>
</dbReference>
<evidence type="ECO:0000313" key="10">
    <source>
        <dbReference type="Proteomes" id="UP001348817"/>
    </source>
</evidence>
<dbReference type="PROSITE" id="PS00676">
    <property type="entry name" value="SIGMA54_INTERACT_2"/>
    <property type="match status" value="1"/>
</dbReference>
<dbReference type="PROSITE" id="PS00688">
    <property type="entry name" value="SIGMA54_INTERACT_3"/>
    <property type="match status" value="1"/>
</dbReference>
<dbReference type="Gene3D" id="3.40.50.300">
    <property type="entry name" value="P-loop containing nucleotide triphosphate hydrolases"/>
    <property type="match status" value="1"/>
</dbReference>
<dbReference type="Proteomes" id="UP001348817">
    <property type="component" value="Plasmid pFA1"/>
</dbReference>
<dbReference type="Pfam" id="PF00158">
    <property type="entry name" value="Sigma54_activat"/>
    <property type="match status" value="1"/>
</dbReference>
<dbReference type="SMART" id="SM00448">
    <property type="entry name" value="REC"/>
    <property type="match status" value="1"/>
</dbReference>
<evidence type="ECO:0000259" key="8">
    <source>
        <dbReference type="PROSITE" id="PS50110"/>
    </source>
</evidence>
<dbReference type="KEGG" id="fax:FUAX_39970"/>
<dbReference type="Pfam" id="PF00072">
    <property type="entry name" value="Response_reg"/>
    <property type="match status" value="1"/>
</dbReference>
<name>A0AAU9DG96_9BACT</name>
<keyword evidence="5" id="KW-0804">Transcription</keyword>
<reference evidence="9 10" key="1">
    <citation type="submission" date="2021-12" db="EMBL/GenBank/DDBJ databases">
        <title>Genome sequencing of bacteria with rrn-lacking chromosome and rrn-plasmid.</title>
        <authorList>
            <person name="Anda M."/>
            <person name="Iwasaki W."/>
        </authorList>
    </citation>
    <scope>NUCLEOTIDE SEQUENCE [LARGE SCALE GENOMIC DNA]</scope>
    <source>
        <strain evidence="9 10">DSM 100852</strain>
        <plasmid evidence="9 10">pFA1</plasmid>
    </source>
</reference>
<dbReference type="SMART" id="SM00382">
    <property type="entry name" value="AAA"/>
    <property type="match status" value="1"/>
</dbReference>
<dbReference type="Gene3D" id="1.10.10.60">
    <property type="entry name" value="Homeodomain-like"/>
    <property type="match status" value="1"/>
</dbReference>
<dbReference type="InterPro" id="IPR011006">
    <property type="entry name" value="CheY-like_superfamily"/>
</dbReference>
<feature type="modified residue" description="4-aspartylphosphate" evidence="6">
    <location>
        <position position="54"/>
    </location>
</feature>
<dbReference type="GO" id="GO:0006355">
    <property type="term" value="P:regulation of DNA-templated transcription"/>
    <property type="evidence" value="ECO:0007669"/>
    <property type="project" value="InterPro"/>
</dbReference>
<evidence type="ECO:0000313" key="9">
    <source>
        <dbReference type="EMBL" id="BDD11565.1"/>
    </source>
</evidence>
<dbReference type="SUPFAM" id="SSF52540">
    <property type="entry name" value="P-loop containing nucleoside triphosphate hydrolases"/>
    <property type="match status" value="1"/>
</dbReference>
<dbReference type="InterPro" id="IPR025943">
    <property type="entry name" value="Sigma_54_int_dom_ATP-bd_2"/>
</dbReference>
<feature type="domain" description="Response regulatory" evidence="8">
    <location>
        <begin position="5"/>
        <end position="124"/>
    </location>
</feature>
<dbReference type="CDD" id="cd00009">
    <property type="entry name" value="AAA"/>
    <property type="match status" value="1"/>
</dbReference>
<organism evidence="9 10">
    <name type="scientific">Fulvitalea axinellae</name>
    <dbReference type="NCBI Taxonomy" id="1182444"/>
    <lineage>
        <taxon>Bacteria</taxon>
        <taxon>Pseudomonadati</taxon>
        <taxon>Bacteroidota</taxon>
        <taxon>Cytophagia</taxon>
        <taxon>Cytophagales</taxon>
        <taxon>Persicobacteraceae</taxon>
        <taxon>Fulvitalea</taxon>
    </lineage>
</organism>
<dbReference type="SUPFAM" id="SSF46689">
    <property type="entry name" value="Homeodomain-like"/>
    <property type="match status" value="1"/>
</dbReference>
<dbReference type="Gene3D" id="3.40.50.2300">
    <property type="match status" value="1"/>
</dbReference>
<dbReference type="Pfam" id="PF02954">
    <property type="entry name" value="HTH_8"/>
    <property type="match status" value="1"/>
</dbReference>
<keyword evidence="1" id="KW-0547">Nucleotide-binding</keyword>
<dbReference type="AlphaFoldDB" id="A0AAU9DG96"/>
<dbReference type="FunFam" id="3.40.50.300:FF:000006">
    <property type="entry name" value="DNA-binding transcriptional regulator NtrC"/>
    <property type="match status" value="1"/>
</dbReference>
<evidence type="ECO:0000256" key="4">
    <source>
        <dbReference type="ARBA" id="ARBA00023125"/>
    </source>
</evidence>
<dbReference type="InterPro" id="IPR009057">
    <property type="entry name" value="Homeodomain-like_sf"/>
</dbReference>
<evidence type="ECO:0000259" key="7">
    <source>
        <dbReference type="PROSITE" id="PS50045"/>
    </source>
</evidence>
<dbReference type="InterPro" id="IPR027417">
    <property type="entry name" value="P-loop_NTPase"/>
</dbReference>
<keyword evidence="2" id="KW-0067">ATP-binding</keyword>
<dbReference type="SUPFAM" id="SSF52172">
    <property type="entry name" value="CheY-like"/>
    <property type="match status" value="1"/>
</dbReference>
<evidence type="ECO:0000256" key="2">
    <source>
        <dbReference type="ARBA" id="ARBA00022840"/>
    </source>
</evidence>
<dbReference type="PROSITE" id="PS50045">
    <property type="entry name" value="SIGMA54_INTERACT_4"/>
    <property type="match status" value="1"/>
</dbReference>
<evidence type="ECO:0000256" key="3">
    <source>
        <dbReference type="ARBA" id="ARBA00023015"/>
    </source>
</evidence>
<dbReference type="InterPro" id="IPR001789">
    <property type="entry name" value="Sig_transdc_resp-reg_receiver"/>
</dbReference>
<dbReference type="PANTHER" id="PTHR32071:SF113">
    <property type="entry name" value="ALGINATE BIOSYNTHESIS TRANSCRIPTIONAL REGULATORY PROTEIN ALGB"/>
    <property type="match status" value="1"/>
</dbReference>
<proteinExistence type="predicted"/>